<reference evidence="3 4" key="1">
    <citation type="submission" date="2016-11" db="EMBL/GenBank/DDBJ databases">
        <title>Whole Genome Sequencing of Mucilaginibacter polytrichastri RG4-7(T) isolated from the moss sample.</title>
        <authorList>
            <person name="Li Y."/>
        </authorList>
    </citation>
    <scope>NUCLEOTIDE SEQUENCE [LARGE SCALE GENOMIC DNA]</scope>
    <source>
        <strain evidence="3 4">RG4-7</strain>
    </source>
</reference>
<sequence length="191" mass="20863">MKKLALLFALALMQTALFAQTTWTNDKMHSQVKFTITHLGVSDVSGLFKDFDAKIIASKADFSDAKFELTAKTASVWTGVDMRDQHLQSADFFDVANFPQMTFTSTGVKASGAGKFKVTGDLTIHGVTKPVTLDIWYRGTITNPMSKADDAGFQVSGIIKRSDFNFGSKFPAPMLSDDVTIKVDGEFAKAK</sequence>
<evidence type="ECO:0000256" key="1">
    <source>
        <dbReference type="SAM" id="SignalP"/>
    </source>
</evidence>
<organism evidence="3 4">
    <name type="scientific">Mucilaginibacter polytrichastri</name>
    <dbReference type="NCBI Taxonomy" id="1302689"/>
    <lineage>
        <taxon>Bacteria</taxon>
        <taxon>Pseudomonadati</taxon>
        <taxon>Bacteroidota</taxon>
        <taxon>Sphingobacteriia</taxon>
        <taxon>Sphingobacteriales</taxon>
        <taxon>Sphingobacteriaceae</taxon>
        <taxon>Mucilaginibacter</taxon>
    </lineage>
</organism>
<dbReference type="InterPro" id="IPR007372">
    <property type="entry name" value="Lipid/polyisoprenoid-bd_YceI"/>
</dbReference>
<dbReference type="PANTHER" id="PTHR34406">
    <property type="entry name" value="PROTEIN YCEI"/>
    <property type="match status" value="1"/>
</dbReference>
<keyword evidence="1" id="KW-0732">Signal</keyword>
<dbReference type="STRING" id="1302689.RG47T_2497"/>
<protein>
    <submittedName>
        <fullName evidence="3">Protein yceI</fullName>
    </submittedName>
</protein>
<evidence type="ECO:0000313" key="3">
    <source>
        <dbReference type="EMBL" id="OKS87038.1"/>
    </source>
</evidence>
<name>A0A1Q5ZZ67_9SPHI</name>
<dbReference type="InterPro" id="IPR036761">
    <property type="entry name" value="TTHA0802/YceI-like_sf"/>
</dbReference>
<evidence type="ECO:0000259" key="2">
    <source>
        <dbReference type="SMART" id="SM00867"/>
    </source>
</evidence>
<dbReference type="PANTHER" id="PTHR34406:SF1">
    <property type="entry name" value="PROTEIN YCEI"/>
    <property type="match status" value="1"/>
</dbReference>
<dbReference type="Proteomes" id="UP000186720">
    <property type="component" value="Unassembled WGS sequence"/>
</dbReference>
<dbReference type="OrthoDB" id="9811006at2"/>
<dbReference type="AlphaFoldDB" id="A0A1Q5ZZ67"/>
<feature type="domain" description="Lipid/polyisoprenoid-binding YceI-like" evidence="2">
    <location>
        <begin position="22"/>
        <end position="188"/>
    </location>
</feature>
<proteinExistence type="predicted"/>
<feature type="chain" id="PRO_5010283062" evidence="1">
    <location>
        <begin position="20"/>
        <end position="191"/>
    </location>
</feature>
<dbReference type="Pfam" id="PF04264">
    <property type="entry name" value="YceI"/>
    <property type="match status" value="1"/>
</dbReference>
<evidence type="ECO:0000313" key="4">
    <source>
        <dbReference type="Proteomes" id="UP000186720"/>
    </source>
</evidence>
<feature type="signal peptide" evidence="1">
    <location>
        <begin position="1"/>
        <end position="19"/>
    </location>
</feature>
<comment type="caution">
    <text evidence="3">The sequence shown here is derived from an EMBL/GenBank/DDBJ whole genome shotgun (WGS) entry which is preliminary data.</text>
</comment>
<dbReference type="SUPFAM" id="SSF101874">
    <property type="entry name" value="YceI-like"/>
    <property type="match status" value="1"/>
</dbReference>
<accession>A0A1Q5ZZ67</accession>
<dbReference type="RefSeq" id="WP_074489703.1">
    <property type="nucleotide sequence ID" value="NZ_FPAM01000005.1"/>
</dbReference>
<gene>
    <name evidence="3" type="ORF">RG47T_2497</name>
</gene>
<dbReference type="SMART" id="SM00867">
    <property type="entry name" value="YceI"/>
    <property type="match status" value="1"/>
</dbReference>
<keyword evidence="4" id="KW-1185">Reference proteome</keyword>
<dbReference type="EMBL" id="MPPL01000001">
    <property type="protein sequence ID" value="OKS87038.1"/>
    <property type="molecule type" value="Genomic_DNA"/>
</dbReference>
<dbReference type="Gene3D" id="2.40.128.110">
    <property type="entry name" value="Lipid/polyisoprenoid-binding, YceI-like"/>
    <property type="match status" value="1"/>
</dbReference>